<protein>
    <submittedName>
        <fullName evidence="1">Uncharacterized protein</fullName>
    </submittedName>
</protein>
<evidence type="ECO:0000313" key="2">
    <source>
        <dbReference type="Proteomes" id="UP000585474"/>
    </source>
</evidence>
<reference evidence="1 2" key="1">
    <citation type="submission" date="2019-07" db="EMBL/GenBank/DDBJ databases">
        <title>De Novo Assembly of kiwifruit Actinidia rufa.</title>
        <authorList>
            <person name="Sugita-Konishi S."/>
            <person name="Sato K."/>
            <person name="Mori E."/>
            <person name="Abe Y."/>
            <person name="Kisaki G."/>
            <person name="Hamano K."/>
            <person name="Suezawa K."/>
            <person name="Otani M."/>
            <person name="Fukuda T."/>
            <person name="Manabe T."/>
            <person name="Gomi K."/>
            <person name="Tabuchi M."/>
            <person name="Akimitsu K."/>
            <person name="Kataoka I."/>
        </authorList>
    </citation>
    <scope>NUCLEOTIDE SEQUENCE [LARGE SCALE GENOMIC DNA]</scope>
    <source>
        <strain evidence="2">cv. Fuchu</strain>
    </source>
</reference>
<evidence type="ECO:0000313" key="1">
    <source>
        <dbReference type="EMBL" id="GFZ10083.1"/>
    </source>
</evidence>
<accession>A0A7J0GGY7</accession>
<dbReference type="Proteomes" id="UP000585474">
    <property type="component" value="Unassembled WGS sequence"/>
</dbReference>
<keyword evidence="2" id="KW-1185">Reference proteome</keyword>
<name>A0A7J0GGY7_9ERIC</name>
<gene>
    <name evidence="1" type="ORF">Acr_21g0006820</name>
</gene>
<dbReference type="EMBL" id="BJWL01000021">
    <property type="protein sequence ID" value="GFZ10083.1"/>
    <property type="molecule type" value="Genomic_DNA"/>
</dbReference>
<proteinExistence type="predicted"/>
<comment type="caution">
    <text evidence="1">The sequence shown here is derived from an EMBL/GenBank/DDBJ whole genome shotgun (WGS) entry which is preliminary data.</text>
</comment>
<dbReference type="AlphaFoldDB" id="A0A7J0GGY7"/>
<organism evidence="1 2">
    <name type="scientific">Actinidia rufa</name>
    <dbReference type="NCBI Taxonomy" id="165716"/>
    <lineage>
        <taxon>Eukaryota</taxon>
        <taxon>Viridiplantae</taxon>
        <taxon>Streptophyta</taxon>
        <taxon>Embryophyta</taxon>
        <taxon>Tracheophyta</taxon>
        <taxon>Spermatophyta</taxon>
        <taxon>Magnoliopsida</taxon>
        <taxon>eudicotyledons</taxon>
        <taxon>Gunneridae</taxon>
        <taxon>Pentapetalae</taxon>
        <taxon>asterids</taxon>
        <taxon>Ericales</taxon>
        <taxon>Actinidiaceae</taxon>
        <taxon>Actinidia</taxon>
    </lineage>
</organism>
<sequence length="84" mass="9323">MARTNAEPDEILNQHDAALKKQGKRIEELQATVFEKEKSEPNRTAMPVIAMVKRRRLRENSCGGCLLRASCSLSAALVALQNSK</sequence>